<organism evidence="1">
    <name type="scientific">Siphoviridae sp. ctHxr66</name>
    <dbReference type="NCBI Taxonomy" id="2826237"/>
    <lineage>
        <taxon>Viruses</taxon>
        <taxon>Duplodnaviria</taxon>
        <taxon>Heunggongvirae</taxon>
        <taxon>Uroviricota</taxon>
        <taxon>Caudoviricetes</taxon>
    </lineage>
</organism>
<name>A0A8S5MIA2_9CAUD</name>
<reference evidence="1" key="1">
    <citation type="journal article" date="2021" name="Proc. Natl. Acad. Sci. U.S.A.">
        <title>A Catalog of Tens of Thousands of Viruses from Human Metagenomes Reveals Hidden Associations with Chronic Diseases.</title>
        <authorList>
            <person name="Tisza M.J."/>
            <person name="Buck C.B."/>
        </authorList>
    </citation>
    <scope>NUCLEOTIDE SEQUENCE</scope>
    <source>
        <strain evidence="1">CtHxr66</strain>
    </source>
</reference>
<sequence length="64" mass="7516">MRIRVRSYEGLLLELDSDVREIRDFLGNATHAIRYRVEFWLDDGSKIELANVIPSEIEVVNEPR</sequence>
<dbReference type="EMBL" id="BK014907">
    <property type="protein sequence ID" value="DAD81767.1"/>
    <property type="molecule type" value="Genomic_DNA"/>
</dbReference>
<protein>
    <submittedName>
        <fullName evidence="1">Uncharacterized protein</fullName>
    </submittedName>
</protein>
<proteinExistence type="predicted"/>
<evidence type="ECO:0000313" key="1">
    <source>
        <dbReference type="EMBL" id="DAD81767.1"/>
    </source>
</evidence>
<accession>A0A8S5MIA2</accession>